<comment type="caution">
    <text evidence="11">The sequence shown here is derived from an EMBL/GenBank/DDBJ whole genome shotgun (WGS) entry which is preliminary data.</text>
</comment>
<comment type="subcellular location">
    <subcellularLocation>
        <location evidence="1">Secreted</location>
    </subcellularLocation>
</comment>
<feature type="chain" id="PRO_5029761977" description="Chemokine interleukin-8-like domain-containing protein" evidence="9">
    <location>
        <begin position="27"/>
        <end position="125"/>
    </location>
</feature>
<keyword evidence="5 9" id="KW-0732">Signal</keyword>
<feature type="signal peptide" evidence="9">
    <location>
        <begin position="1"/>
        <end position="26"/>
    </location>
</feature>
<evidence type="ECO:0000256" key="5">
    <source>
        <dbReference type="ARBA" id="ARBA00022729"/>
    </source>
</evidence>
<dbReference type="GO" id="GO:0006954">
    <property type="term" value="P:inflammatory response"/>
    <property type="evidence" value="ECO:0007669"/>
    <property type="project" value="UniProtKB-KW"/>
</dbReference>
<dbReference type="EMBL" id="JAAGNN010000005">
    <property type="protein sequence ID" value="KAF4089612.1"/>
    <property type="molecule type" value="Genomic_DNA"/>
</dbReference>
<dbReference type="GO" id="GO:0005615">
    <property type="term" value="C:extracellular space"/>
    <property type="evidence" value="ECO:0007669"/>
    <property type="project" value="UniProtKB-KW"/>
</dbReference>
<evidence type="ECO:0000256" key="4">
    <source>
        <dbReference type="ARBA" id="ARBA00022525"/>
    </source>
</evidence>
<keyword evidence="4" id="KW-0964">Secreted</keyword>
<feature type="domain" description="Chemokine interleukin-8-like" evidence="10">
    <location>
        <begin position="38"/>
        <end position="98"/>
    </location>
</feature>
<keyword evidence="7" id="KW-0395">Inflammatory response</keyword>
<evidence type="ECO:0000256" key="6">
    <source>
        <dbReference type="ARBA" id="ARBA00023157"/>
    </source>
</evidence>
<gene>
    <name evidence="11" type="ORF">AMELA_G00068250</name>
</gene>
<evidence type="ECO:0000256" key="1">
    <source>
        <dbReference type="ARBA" id="ARBA00004613"/>
    </source>
</evidence>
<evidence type="ECO:0000256" key="7">
    <source>
        <dbReference type="ARBA" id="ARBA00023198"/>
    </source>
</evidence>
<keyword evidence="3" id="KW-0202">Cytokine</keyword>
<organism evidence="11 12">
    <name type="scientific">Ameiurus melas</name>
    <name type="common">Black bullhead</name>
    <name type="synonym">Silurus melas</name>
    <dbReference type="NCBI Taxonomy" id="219545"/>
    <lineage>
        <taxon>Eukaryota</taxon>
        <taxon>Metazoa</taxon>
        <taxon>Chordata</taxon>
        <taxon>Craniata</taxon>
        <taxon>Vertebrata</taxon>
        <taxon>Euteleostomi</taxon>
        <taxon>Actinopterygii</taxon>
        <taxon>Neopterygii</taxon>
        <taxon>Teleostei</taxon>
        <taxon>Ostariophysi</taxon>
        <taxon>Siluriformes</taxon>
        <taxon>Ictaluridae</taxon>
        <taxon>Ameiurus</taxon>
    </lineage>
</organism>
<dbReference type="SUPFAM" id="SSF54117">
    <property type="entry name" value="Interleukin 8-like chemokines"/>
    <property type="match status" value="1"/>
</dbReference>
<evidence type="ECO:0000313" key="11">
    <source>
        <dbReference type="EMBL" id="KAF4089612.1"/>
    </source>
</evidence>
<dbReference type="FunFam" id="2.40.50.40:FF:000012">
    <property type="entry name" value="C-C motif chemokine"/>
    <property type="match status" value="1"/>
</dbReference>
<feature type="region of interest" description="Disordered" evidence="8">
    <location>
        <begin position="106"/>
        <end position="125"/>
    </location>
</feature>
<dbReference type="InterPro" id="IPR039809">
    <property type="entry name" value="Chemokine_b/g/d"/>
</dbReference>
<keyword evidence="6" id="KW-1015">Disulfide bond</keyword>
<dbReference type="Proteomes" id="UP000593565">
    <property type="component" value="Unassembled WGS sequence"/>
</dbReference>
<protein>
    <recommendedName>
        <fullName evidence="10">Chemokine interleukin-8-like domain-containing protein</fullName>
    </recommendedName>
</protein>
<keyword evidence="2" id="KW-0145">Chemotaxis</keyword>
<dbReference type="SMART" id="SM00199">
    <property type="entry name" value="SCY"/>
    <property type="match status" value="1"/>
</dbReference>
<keyword evidence="12" id="KW-1185">Reference proteome</keyword>
<dbReference type="Pfam" id="PF00048">
    <property type="entry name" value="IL8"/>
    <property type="match status" value="1"/>
</dbReference>
<accession>A0A7J6B3C7</accession>
<dbReference type="AlphaFoldDB" id="A0A7J6B3C7"/>
<evidence type="ECO:0000313" key="12">
    <source>
        <dbReference type="Proteomes" id="UP000593565"/>
    </source>
</evidence>
<evidence type="ECO:0000259" key="10">
    <source>
        <dbReference type="SMART" id="SM00199"/>
    </source>
</evidence>
<dbReference type="Gene3D" id="2.40.50.40">
    <property type="match status" value="1"/>
</dbReference>
<dbReference type="GO" id="GO:0008009">
    <property type="term" value="F:chemokine activity"/>
    <property type="evidence" value="ECO:0007669"/>
    <property type="project" value="InterPro"/>
</dbReference>
<reference evidence="11 12" key="1">
    <citation type="submission" date="2020-02" db="EMBL/GenBank/DDBJ databases">
        <title>A chromosome-scale genome assembly of the black bullhead catfish (Ameiurus melas).</title>
        <authorList>
            <person name="Wen M."/>
            <person name="Zham M."/>
            <person name="Cabau C."/>
            <person name="Klopp C."/>
            <person name="Donnadieu C."/>
            <person name="Roques C."/>
            <person name="Bouchez O."/>
            <person name="Lampietro C."/>
            <person name="Jouanno E."/>
            <person name="Herpin A."/>
            <person name="Louis A."/>
            <person name="Berthelot C."/>
            <person name="Parey E."/>
            <person name="Roest-Crollius H."/>
            <person name="Braasch I."/>
            <person name="Postlethwait J."/>
            <person name="Robinson-Rechavi M."/>
            <person name="Echchiki A."/>
            <person name="Begum T."/>
            <person name="Montfort J."/>
            <person name="Schartl M."/>
            <person name="Bobe J."/>
            <person name="Guiguen Y."/>
        </authorList>
    </citation>
    <scope>NUCLEOTIDE SEQUENCE [LARGE SCALE GENOMIC DNA]</scope>
    <source>
        <strain evidence="11">M_S1</strain>
        <tissue evidence="11">Blood</tissue>
    </source>
</reference>
<proteinExistence type="predicted"/>
<evidence type="ECO:0000256" key="2">
    <source>
        <dbReference type="ARBA" id="ARBA00022500"/>
    </source>
</evidence>
<dbReference type="GO" id="GO:0006955">
    <property type="term" value="P:immune response"/>
    <property type="evidence" value="ECO:0007669"/>
    <property type="project" value="InterPro"/>
</dbReference>
<dbReference type="InterPro" id="IPR001811">
    <property type="entry name" value="Chemokine_IL8-like_dom"/>
</dbReference>
<sequence length="125" mass="14275">MSLKVLLTNVFAGCWLLCMFCLTTDALSLYSNLNGPLKHACCVKYTRTPLHFNQIKGFAEQSSREVCRIDAIIFLTKRNQKVCATAKDEWVRNILARLGSKMKKMSQQPHNKVNHTPTWRTSTNV</sequence>
<dbReference type="InterPro" id="IPR036048">
    <property type="entry name" value="Interleukin_8-like_sf"/>
</dbReference>
<name>A0A7J6B3C7_AMEME</name>
<evidence type="ECO:0000256" key="8">
    <source>
        <dbReference type="SAM" id="MobiDB-lite"/>
    </source>
</evidence>
<evidence type="ECO:0000256" key="3">
    <source>
        <dbReference type="ARBA" id="ARBA00022514"/>
    </source>
</evidence>
<dbReference type="PANTHER" id="PTHR12015">
    <property type="entry name" value="SMALL INDUCIBLE CYTOKINE A"/>
    <property type="match status" value="1"/>
</dbReference>
<evidence type="ECO:0000256" key="9">
    <source>
        <dbReference type="SAM" id="SignalP"/>
    </source>
</evidence>
<dbReference type="PANTHER" id="PTHR12015:SF108">
    <property type="entry name" value="C-C MOTIF CHEMOKINE 20"/>
    <property type="match status" value="1"/>
</dbReference>